<keyword evidence="7 10" id="KW-0472">Membrane</keyword>
<dbReference type="InterPro" id="IPR001107">
    <property type="entry name" value="Band_7"/>
</dbReference>
<comment type="similarity">
    <text evidence="2">Belongs to the band 7/mec-2 family.</text>
</comment>
<keyword evidence="5" id="KW-0735">Signal-anchor</keyword>
<evidence type="ECO:0000256" key="1">
    <source>
        <dbReference type="ARBA" id="ARBA00004648"/>
    </source>
</evidence>
<feature type="compositionally biased region" description="Basic residues" evidence="9">
    <location>
        <begin position="415"/>
        <end position="428"/>
    </location>
</feature>
<gene>
    <name evidence="12" type="ORF">Fcan01_23614</name>
</gene>
<feature type="compositionally biased region" description="Basic and acidic residues" evidence="9">
    <location>
        <begin position="376"/>
        <end position="414"/>
    </location>
</feature>
<feature type="compositionally biased region" description="Basic residues" evidence="9">
    <location>
        <begin position="493"/>
        <end position="518"/>
    </location>
</feature>
<dbReference type="AlphaFoldDB" id="A0A226D9K2"/>
<feature type="region of interest" description="Disordered" evidence="9">
    <location>
        <begin position="331"/>
        <end position="537"/>
    </location>
</feature>
<accession>A0A226D9K2</accession>
<feature type="transmembrane region" description="Helical" evidence="10">
    <location>
        <begin position="19"/>
        <end position="37"/>
    </location>
</feature>
<keyword evidence="3 10" id="KW-0812">Transmembrane</keyword>
<dbReference type="PANTHER" id="PTHR15351">
    <property type="entry name" value="ERLIN (ER LIPID RAFT ASSOCIATED PROTEIN) HOMOLOG"/>
    <property type="match status" value="1"/>
</dbReference>
<evidence type="ECO:0000256" key="9">
    <source>
        <dbReference type="SAM" id="MobiDB-lite"/>
    </source>
</evidence>
<feature type="compositionally biased region" description="Basic and acidic residues" evidence="9">
    <location>
        <begin position="341"/>
        <end position="364"/>
    </location>
</feature>
<comment type="subcellular location">
    <subcellularLocation>
        <location evidence="1">Endoplasmic reticulum membrane</location>
        <topology evidence="1">Single-pass type II membrane protein</topology>
    </subcellularLocation>
</comment>
<feature type="domain" description="Band 7" evidence="11">
    <location>
        <begin position="37"/>
        <end position="203"/>
    </location>
</feature>
<dbReference type="GO" id="GO:0032933">
    <property type="term" value="P:SREBP signaling pathway"/>
    <property type="evidence" value="ECO:0007669"/>
    <property type="project" value="TreeGrafter"/>
</dbReference>
<proteinExistence type="inferred from homology"/>
<dbReference type="GO" id="GO:0005789">
    <property type="term" value="C:endoplasmic reticulum membrane"/>
    <property type="evidence" value="ECO:0007669"/>
    <property type="project" value="UniProtKB-SubCell"/>
</dbReference>
<dbReference type="OMA" id="PFITTME"/>
<feature type="compositionally biased region" description="Basic and acidic residues" evidence="9">
    <location>
        <begin position="519"/>
        <end position="537"/>
    </location>
</feature>
<keyword evidence="8" id="KW-0325">Glycoprotein</keyword>
<evidence type="ECO:0000256" key="4">
    <source>
        <dbReference type="ARBA" id="ARBA00022824"/>
    </source>
</evidence>
<dbReference type="GO" id="GO:0032991">
    <property type="term" value="C:protein-containing complex"/>
    <property type="evidence" value="ECO:0007669"/>
    <property type="project" value="UniProtKB-ARBA"/>
</dbReference>
<feature type="compositionally biased region" description="Basic and acidic residues" evidence="9">
    <location>
        <begin position="479"/>
        <end position="492"/>
    </location>
</feature>
<dbReference type="OrthoDB" id="77368at2759"/>
<dbReference type="CDD" id="cd03406">
    <property type="entry name" value="SPFH_like_u3"/>
    <property type="match status" value="1"/>
</dbReference>
<feature type="compositionally biased region" description="Basic residues" evidence="9">
    <location>
        <begin position="444"/>
        <end position="461"/>
    </location>
</feature>
<sequence>MPDDTENVLPIAISARQGIGIGIFVVGVAIFIGLIVASCHEIEEGHIGVYYRAGALLESTSTPGFQVMIPLLTTYRSIQITLQTDQVRDVPCGTSGGAMIYFDRIEVVNLLSARYAWDVVKNYTADYDKALIFNKVHHELNQFCSIHTLQEVYIDLFDKIDENLKSTLQNDLNVMAPGLHIQAVRVTKPRIPSEIQRNYELMEAEKTKLLISTQKQKVVEKDAETDRKKAVIEAERNAQVAKIQLEQRVLEKESLKTMAAIEDEMFFNREKMHADAERYRKEKLGEGNSLILTPEYLELKRIEAITTNTKMYFGNNIPNMFLGESFKPDVTPVLTKPTGQNRKDKNGKEGEKERKNTKREGKKREGGKKRGGKLGSGKEKNGKEGEKRAKNYEAGTKKNGKEGEKRAKKYEAGRKKTGRREKKERKTTKREGKKGAKNYEAGRKRTGRREKKGRKNTKLRGKQREGGKKLKKKIRSGKGKRESGRKIKEKIRSGKGKKGRREKKGRKNTKRLGKKRKGGEKIKEKNTKQEGKKTGKR</sequence>
<evidence type="ECO:0000256" key="5">
    <source>
        <dbReference type="ARBA" id="ARBA00022968"/>
    </source>
</evidence>
<dbReference type="GO" id="GO:0031625">
    <property type="term" value="F:ubiquitin protein ligase binding"/>
    <property type="evidence" value="ECO:0007669"/>
    <property type="project" value="InterPro"/>
</dbReference>
<evidence type="ECO:0000256" key="6">
    <source>
        <dbReference type="ARBA" id="ARBA00022989"/>
    </source>
</evidence>
<keyword evidence="4" id="KW-0256">Endoplasmic reticulum</keyword>
<dbReference type="FunFam" id="3.30.479.30:FF:000009">
    <property type="entry name" value="Erlin-2 isoform 1"/>
    <property type="match status" value="1"/>
</dbReference>
<organism evidence="12 13">
    <name type="scientific">Folsomia candida</name>
    <name type="common">Springtail</name>
    <dbReference type="NCBI Taxonomy" id="158441"/>
    <lineage>
        <taxon>Eukaryota</taxon>
        <taxon>Metazoa</taxon>
        <taxon>Ecdysozoa</taxon>
        <taxon>Arthropoda</taxon>
        <taxon>Hexapoda</taxon>
        <taxon>Collembola</taxon>
        <taxon>Entomobryomorpha</taxon>
        <taxon>Isotomoidea</taxon>
        <taxon>Isotomidae</taxon>
        <taxon>Proisotominae</taxon>
        <taxon>Folsomia</taxon>
    </lineage>
</organism>
<dbReference type="Pfam" id="PF01145">
    <property type="entry name" value="Band_7"/>
    <property type="match status" value="1"/>
</dbReference>
<dbReference type="GO" id="GO:0015485">
    <property type="term" value="F:cholesterol binding"/>
    <property type="evidence" value="ECO:0007669"/>
    <property type="project" value="TreeGrafter"/>
</dbReference>
<evidence type="ECO:0000313" key="13">
    <source>
        <dbReference type="Proteomes" id="UP000198287"/>
    </source>
</evidence>
<dbReference type="STRING" id="158441.A0A226D9K2"/>
<dbReference type="Proteomes" id="UP000198287">
    <property type="component" value="Unassembled WGS sequence"/>
</dbReference>
<keyword evidence="13" id="KW-1185">Reference proteome</keyword>
<keyword evidence="6 10" id="KW-1133">Transmembrane helix</keyword>
<evidence type="ECO:0000256" key="8">
    <source>
        <dbReference type="ARBA" id="ARBA00023180"/>
    </source>
</evidence>
<protein>
    <submittedName>
        <fullName evidence="12">Erlin-2</fullName>
    </submittedName>
</protein>
<evidence type="ECO:0000256" key="2">
    <source>
        <dbReference type="ARBA" id="ARBA00008164"/>
    </source>
</evidence>
<reference evidence="12 13" key="1">
    <citation type="submission" date="2015-12" db="EMBL/GenBank/DDBJ databases">
        <title>The genome of Folsomia candida.</title>
        <authorList>
            <person name="Faddeeva A."/>
            <person name="Derks M.F."/>
            <person name="Anvar Y."/>
            <person name="Smit S."/>
            <person name="Van Straalen N."/>
            <person name="Roelofs D."/>
        </authorList>
    </citation>
    <scope>NUCLEOTIDE SEQUENCE [LARGE SCALE GENOMIC DNA]</scope>
    <source>
        <strain evidence="12 13">VU population</strain>
        <tissue evidence="12">Whole body</tissue>
    </source>
</reference>
<evidence type="ECO:0000313" key="12">
    <source>
        <dbReference type="EMBL" id="OXA41548.1"/>
    </source>
</evidence>
<dbReference type="InterPro" id="IPR033294">
    <property type="entry name" value="Erlin1/2"/>
</dbReference>
<evidence type="ECO:0000259" key="11">
    <source>
        <dbReference type="SMART" id="SM00244"/>
    </source>
</evidence>
<dbReference type="SMART" id="SM00244">
    <property type="entry name" value="PHB"/>
    <property type="match status" value="1"/>
</dbReference>
<comment type="caution">
    <text evidence="12">The sequence shown here is derived from an EMBL/GenBank/DDBJ whole genome shotgun (WGS) entry which is preliminary data.</text>
</comment>
<dbReference type="PANTHER" id="PTHR15351:SF3">
    <property type="entry name" value="ERLIN"/>
    <property type="match status" value="1"/>
</dbReference>
<evidence type="ECO:0000256" key="3">
    <source>
        <dbReference type="ARBA" id="ARBA00022692"/>
    </source>
</evidence>
<name>A0A226D9K2_FOLCA</name>
<evidence type="ECO:0000256" key="7">
    <source>
        <dbReference type="ARBA" id="ARBA00023136"/>
    </source>
</evidence>
<feature type="compositionally biased region" description="Basic residues" evidence="9">
    <location>
        <begin position="469"/>
        <end position="478"/>
    </location>
</feature>
<evidence type="ECO:0000256" key="10">
    <source>
        <dbReference type="SAM" id="Phobius"/>
    </source>
</evidence>
<dbReference type="EMBL" id="LNIX01000029">
    <property type="protein sequence ID" value="OXA41548.1"/>
    <property type="molecule type" value="Genomic_DNA"/>
</dbReference>